<gene>
    <name evidence="1" type="ORF">FN846DRAFT_893792</name>
</gene>
<sequence length="204" mass="21603">MAEDGTLSERFRPTIVFGNRHNLRSTVPLRSEGPYSADTAPPDVDLPTLANPTNAVLQDLKCAAAPPNGPAPPAFTARAHASSSHLVNPMEPIIGTVETLSPAISAPITGTVEQLDLLISAPITLAIPRNRSLLYLAGIPVSFLGPPPTESLLIAMGLNGNAMSKGNAMSNGNVVMVASEARWRALPDDPKVTILCFRNFRHLK</sequence>
<evidence type="ECO:0000313" key="2">
    <source>
        <dbReference type="Proteomes" id="UP000326924"/>
    </source>
</evidence>
<dbReference type="AlphaFoldDB" id="A0A5J5EL54"/>
<dbReference type="Proteomes" id="UP000326924">
    <property type="component" value="Unassembled WGS sequence"/>
</dbReference>
<reference evidence="1 2" key="1">
    <citation type="submission" date="2019-09" db="EMBL/GenBank/DDBJ databases">
        <title>Draft genome of the ectomycorrhizal ascomycete Sphaerosporella brunnea.</title>
        <authorList>
            <consortium name="DOE Joint Genome Institute"/>
            <person name="Benucci G.M."/>
            <person name="Marozzi G."/>
            <person name="Antonielli L."/>
            <person name="Sanchez S."/>
            <person name="Marco P."/>
            <person name="Wang X."/>
            <person name="Falini L.B."/>
            <person name="Barry K."/>
            <person name="Haridas S."/>
            <person name="Lipzen A."/>
            <person name="Labutti K."/>
            <person name="Grigoriev I.V."/>
            <person name="Murat C."/>
            <person name="Martin F."/>
            <person name="Albertini E."/>
            <person name="Donnini D."/>
            <person name="Bonito G."/>
        </authorList>
    </citation>
    <scope>NUCLEOTIDE SEQUENCE [LARGE SCALE GENOMIC DNA]</scope>
    <source>
        <strain evidence="1 2">Sb_GMNB300</strain>
    </source>
</reference>
<dbReference type="InParanoid" id="A0A5J5EL54"/>
<proteinExistence type="predicted"/>
<keyword evidence="2" id="KW-1185">Reference proteome</keyword>
<evidence type="ECO:0000313" key="1">
    <source>
        <dbReference type="EMBL" id="KAA8895837.1"/>
    </source>
</evidence>
<accession>A0A5J5EL54</accession>
<comment type="caution">
    <text evidence="1">The sequence shown here is derived from an EMBL/GenBank/DDBJ whole genome shotgun (WGS) entry which is preliminary data.</text>
</comment>
<dbReference type="EMBL" id="VXIS01000241">
    <property type="protein sequence ID" value="KAA8895837.1"/>
    <property type="molecule type" value="Genomic_DNA"/>
</dbReference>
<organism evidence="1 2">
    <name type="scientific">Sphaerosporella brunnea</name>
    <dbReference type="NCBI Taxonomy" id="1250544"/>
    <lineage>
        <taxon>Eukaryota</taxon>
        <taxon>Fungi</taxon>
        <taxon>Dikarya</taxon>
        <taxon>Ascomycota</taxon>
        <taxon>Pezizomycotina</taxon>
        <taxon>Pezizomycetes</taxon>
        <taxon>Pezizales</taxon>
        <taxon>Pyronemataceae</taxon>
        <taxon>Sphaerosporella</taxon>
    </lineage>
</organism>
<protein>
    <submittedName>
        <fullName evidence="1">Uncharacterized protein</fullName>
    </submittedName>
</protein>
<name>A0A5J5EL54_9PEZI</name>